<dbReference type="EnsemblBacteria" id="ABD40709">
    <property type="protein sequence ID" value="ABD40709"/>
    <property type="gene ID" value="Mhun_0959"/>
</dbReference>
<dbReference type="Pfam" id="PF13614">
    <property type="entry name" value="AAA_31"/>
    <property type="match status" value="1"/>
</dbReference>
<protein>
    <submittedName>
        <fullName evidence="2">ATPases involved in chromosome partitioning-like protein</fullName>
    </submittedName>
</protein>
<organism evidence="2 3">
    <name type="scientific">Methanospirillum hungatei JF-1 (strain ATCC 27890 / DSM 864 / NBRC 100397 / JF-1)</name>
    <dbReference type="NCBI Taxonomy" id="323259"/>
    <lineage>
        <taxon>Archaea</taxon>
        <taxon>Methanobacteriati</taxon>
        <taxon>Methanobacteriota</taxon>
        <taxon>Stenosarchaea group</taxon>
        <taxon>Methanomicrobia</taxon>
        <taxon>Methanomicrobiales</taxon>
        <taxon>Methanospirillaceae</taxon>
        <taxon>Methanospirillum</taxon>
    </lineage>
</organism>
<evidence type="ECO:0000259" key="1">
    <source>
        <dbReference type="Pfam" id="PF13614"/>
    </source>
</evidence>
<dbReference type="InterPro" id="IPR050678">
    <property type="entry name" value="DNA_Partitioning_ATPase"/>
</dbReference>
<proteinExistence type="predicted"/>
<name>Q2FPU7_METHJ</name>
<dbReference type="InParanoid" id="Q2FPU7"/>
<dbReference type="KEGG" id="mhu:Mhun_0959"/>
<dbReference type="STRING" id="323259.Mhun_0959"/>
<dbReference type="InterPro" id="IPR025669">
    <property type="entry name" value="AAA_dom"/>
</dbReference>
<dbReference type="InterPro" id="IPR027417">
    <property type="entry name" value="P-loop_NTPase"/>
</dbReference>
<dbReference type="SUPFAM" id="SSF52540">
    <property type="entry name" value="P-loop containing nucleoside triphosphate hydrolases"/>
    <property type="match status" value="1"/>
</dbReference>
<reference evidence="3" key="1">
    <citation type="journal article" date="2016" name="Stand. Genomic Sci.">
        <title>Complete genome sequence of Methanospirillum hungatei type strain JF1.</title>
        <authorList>
            <person name="Gunsalus R.P."/>
            <person name="Cook L.E."/>
            <person name="Crable B."/>
            <person name="Rohlin L."/>
            <person name="McDonald E."/>
            <person name="Mouttaki H."/>
            <person name="Sieber J.R."/>
            <person name="Poweleit N."/>
            <person name="Zhou H."/>
            <person name="Lapidus A.L."/>
            <person name="Daligault H.E."/>
            <person name="Land M."/>
            <person name="Gilna P."/>
            <person name="Ivanova N."/>
            <person name="Kyrpides N."/>
            <person name="Culley D.E."/>
            <person name="McInerney M.J."/>
        </authorList>
    </citation>
    <scope>NUCLEOTIDE SEQUENCE [LARGE SCALE GENOMIC DNA]</scope>
    <source>
        <strain evidence="3">ATCC 27890 / DSM 864 / NBRC 100397 / JF-1</strain>
    </source>
</reference>
<sequence>MGRTVLVIDTDPQANATLGLGVYPDSLQKHIYQYYMQRCSSSPDSVLLSDFIIKTMSGIDLVPSHLDLVGAEAILYKNPDRYHILKRGIDVIKNRYDHILIDTPPFLGQFLMNGMIAADHSVMVFSSDFFAVAGYDHINMIIRDIKEILGVDIHISMAILNRWNNPSEKTETFLEKIQHLFGIKPEVQPDSLQDIRSQLEDRIRIEIPEVILVAEGRDVSHSLKQGVPLITLAPDDPSMSGFKKAALVIDSWKTRGK</sequence>
<dbReference type="PANTHER" id="PTHR13696:SF99">
    <property type="entry name" value="COBYRINIC ACID AC-DIAMIDE SYNTHASE"/>
    <property type="match status" value="1"/>
</dbReference>
<feature type="domain" description="AAA" evidence="1">
    <location>
        <begin position="2"/>
        <end position="149"/>
    </location>
</feature>
<dbReference type="eggNOG" id="arCOG00586">
    <property type="taxonomic scope" value="Archaea"/>
</dbReference>
<gene>
    <name evidence="2" type="ordered locus">Mhun_0959</name>
</gene>
<dbReference type="HOGENOM" id="CLU_037612_1_3_2"/>
<accession>Q2FPU7</accession>
<dbReference type="AlphaFoldDB" id="Q2FPU7"/>
<dbReference type="Proteomes" id="UP000001941">
    <property type="component" value="Chromosome"/>
</dbReference>
<dbReference type="Gene3D" id="3.40.50.300">
    <property type="entry name" value="P-loop containing nucleotide triphosphate hydrolases"/>
    <property type="match status" value="1"/>
</dbReference>
<evidence type="ECO:0000313" key="2">
    <source>
        <dbReference type="EMBL" id="ABD40709.1"/>
    </source>
</evidence>
<keyword evidence="3" id="KW-1185">Reference proteome</keyword>
<dbReference type="PANTHER" id="PTHR13696">
    <property type="entry name" value="P-LOOP CONTAINING NUCLEOSIDE TRIPHOSPHATE HYDROLASE"/>
    <property type="match status" value="1"/>
</dbReference>
<dbReference type="EMBL" id="CP000254">
    <property type="protein sequence ID" value="ABD40709.1"/>
    <property type="molecule type" value="Genomic_DNA"/>
</dbReference>
<evidence type="ECO:0000313" key="3">
    <source>
        <dbReference type="Proteomes" id="UP000001941"/>
    </source>
</evidence>